<sequence>VSHNMPYQNERPSLERQQSGSQHFDDPVIEGEWWPPPLTEQDVAIRQRASRLLEALRRIPTVYYDIKAWENEHELAFSLFRRGCLDGAASGTLEAPIYNNRQIEDAWLFLLEMRRRHFNRRKHIQECARILGASYNWSMVLHGSKKVQDALRELPEDIRMEVLEDAEALDLLPVVTPNHQARGGSLDGTPPGGLSPGSTLPSAQAPWPSATTPEGGGWPPAPQSAIPTFDVVQGSQGWPAAPDWGKPSPAPVPVVETRARTSANPFGQRAEAVADWAEPKPQQPSSQAVRPPTPGGLSRPPDFGFGAGQAAFGASAAVSSSAPWPSGEGEAASARSRPMSGRKEGNPFNQGSRQRTASNPFHAGLQDRAAPVPGRASSPQQSSPSREPTENGAVHSAMPKQSMAGSMQAAQDRIQAAAAEQMAAAAAQQVRASATNAGQNFTRTANGAMQQASAGAARHRAAAA</sequence>
<feature type="region of interest" description="Disordered" evidence="1">
    <location>
        <begin position="1"/>
        <end position="26"/>
    </location>
</feature>
<protein>
    <submittedName>
        <fullName evidence="2">Uncharacterized protein</fullName>
    </submittedName>
</protein>
<organism evidence="2 3">
    <name type="scientific">Polarella glacialis</name>
    <name type="common">Dinoflagellate</name>
    <dbReference type="NCBI Taxonomy" id="89957"/>
    <lineage>
        <taxon>Eukaryota</taxon>
        <taxon>Sar</taxon>
        <taxon>Alveolata</taxon>
        <taxon>Dinophyceae</taxon>
        <taxon>Suessiales</taxon>
        <taxon>Suessiaceae</taxon>
        <taxon>Polarella</taxon>
    </lineage>
</organism>
<dbReference type="Proteomes" id="UP000654075">
    <property type="component" value="Unassembled WGS sequence"/>
</dbReference>
<name>A0A813EH02_POLGL</name>
<proteinExistence type="predicted"/>
<comment type="caution">
    <text evidence="2">The sequence shown here is derived from an EMBL/GenBank/DDBJ whole genome shotgun (WGS) entry which is preliminary data.</text>
</comment>
<dbReference type="OrthoDB" id="437566at2759"/>
<feature type="non-terminal residue" evidence="2">
    <location>
        <position position="1"/>
    </location>
</feature>
<evidence type="ECO:0000313" key="2">
    <source>
        <dbReference type="EMBL" id="CAE8598564.1"/>
    </source>
</evidence>
<feature type="region of interest" description="Disordered" evidence="1">
    <location>
        <begin position="179"/>
        <end position="411"/>
    </location>
</feature>
<feature type="compositionally biased region" description="Polar residues" evidence="1">
    <location>
        <begin position="347"/>
        <end position="359"/>
    </location>
</feature>
<feature type="compositionally biased region" description="Polar residues" evidence="1">
    <location>
        <begin position="1"/>
        <end position="22"/>
    </location>
</feature>
<accession>A0A813EH02</accession>
<evidence type="ECO:0000313" key="3">
    <source>
        <dbReference type="Proteomes" id="UP000654075"/>
    </source>
</evidence>
<feature type="compositionally biased region" description="Low complexity" evidence="1">
    <location>
        <begin position="308"/>
        <end position="322"/>
    </location>
</feature>
<reference evidence="2" key="1">
    <citation type="submission" date="2021-02" db="EMBL/GenBank/DDBJ databases">
        <authorList>
            <person name="Dougan E. K."/>
            <person name="Rhodes N."/>
            <person name="Thang M."/>
            <person name="Chan C."/>
        </authorList>
    </citation>
    <scope>NUCLEOTIDE SEQUENCE</scope>
</reference>
<evidence type="ECO:0000256" key="1">
    <source>
        <dbReference type="SAM" id="MobiDB-lite"/>
    </source>
</evidence>
<keyword evidence="3" id="KW-1185">Reference proteome</keyword>
<dbReference type="AlphaFoldDB" id="A0A813EH02"/>
<dbReference type="EMBL" id="CAJNNV010010389">
    <property type="protein sequence ID" value="CAE8598564.1"/>
    <property type="molecule type" value="Genomic_DNA"/>
</dbReference>
<gene>
    <name evidence="2" type="ORF">PGLA1383_LOCUS16967</name>
</gene>